<gene>
    <name evidence="1" type="ORF">L195_g045008</name>
</gene>
<name>A0A2K3MDM8_TRIPR</name>
<feature type="non-terminal residue" evidence="1">
    <location>
        <position position="58"/>
    </location>
</feature>
<accession>A0A2K3MDM8</accession>
<sequence length="58" mass="6647">MKTQLKLSATVITQLFCLLHRRNSPPLLWLRRLASVSEESCISQQEIYAGPEILTAKY</sequence>
<organism evidence="1 2">
    <name type="scientific">Trifolium pratense</name>
    <name type="common">Red clover</name>
    <dbReference type="NCBI Taxonomy" id="57577"/>
    <lineage>
        <taxon>Eukaryota</taxon>
        <taxon>Viridiplantae</taxon>
        <taxon>Streptophyta</taxon>
        <taxon>Embryophyta</taxon>
        <taxon>Tracheophyta</taxon>
        <taxon>Spermatophyta</taxon>
        <taxon>Magnoliopsida</taxon>
        <taxon>eudicotyledons</taxon>
        <taxon>Gunneridae</taxon>
        <taxon>Pentapetalae</taxon>
        <taxon>rosids</taxon>
        <taxon>fabids</taxon>
        <taxon>Fabales</taxon>
        <taxon>Fabaceae</taxon>
        <taxon>Papilionoideae</taxon>
        <taxon>50 kb inversion clade</taxon>
        <taxon>NPAAA clade</taxon>
        <taxon>Hologalegina</taxon>
        <taxon>IRL clade</taxon>
        <taxon>Trifolieae</taxon>
        <taxon>Trifolium</taxon>
    </lineage>
</organism>
<comment type="caution">
    <text evidence="1">The sequence shown here is derived from an EMBL/GenBank/DDBJ whole genome shotgun (WGS) entry which is preliminary data.</text>
</comment>
<dbReference type="Proteomes" id="UP000236291">
    <property type="component" value="Unassembled WGS sequence"/>
</dbReference>
<protein>
    <submittedName>
        <fullName evidence="1">Uncharacterized protein</fullName>
    </submittedName>
</protein>
<evidence type="ECO:0000313" key="2">
    <source>
        <dbReference type="Proteomes" id="UP000236291"/>
    </source>
</evidence>
<dbReference type="AlphaFoldDB" id="A0A2K3MDM8"/>
<proteinExistence type="predicted"/>
<evidence type="ECO:0000313" key="1">
    <source>
        <dbReference type="EMBL" id="PNX88894.1"/>
    </source>
</evidence>
<reference evidence="1 2" key="2">
    <citation type="journal article" date="2017" name="Front. Plant Sci.">
        <title>Gene Classification and Mining of Molecular Markers Useful in Red Clover (Trifolium pratense) Breeding.</title>
        <authorList>
            <person name="Istvanek J."/>
            <person name="Dluhosova J."/>
            <person name="Dluhos P."/>
            <person name="Patkova L."/>
            <person name="Nedelnik J."/>
            <person name="Repkova J."/>
        </authorList>
    </citation>
    <scope>NUCLEOTIDE SEQUENCE [LARGE SCALE GENOMIC DNA]</scope>
    <source>
        <strain evidence="2">cv. Tatra</strain>
        <tissue evidence="1">Young leaves</tissue>
    </source>
</reference>
<dbReference type="EMBL" id="ASHM01058016">
    <property type="protein sequence ID" value="PNX88894.1"/>
    <property type="molecule type" value="Genomic_DNA"/>
</dbReference>
<reference evidence="1 2" key="1">
    <citation type="journal article" date="2014" name="Am. J. Bot.">
        <title>Genome assembly and annotation for red clover (Trifolium pratense; Fabaceae).</title>
        <authorList>
            <person name="Istvanek J."/>
            <person name="Jaros M."/>
            <person name="Krenek A."/>
            <person name="Repkova J."/>
        </authorList>
    </citation>
    <scope>NUCLEOTIDE SEQUENCE [LARGE SCALE GENOMIC DNA]</scope>
    <source>
        <strain evidence="2">cv. Tatra</strain>
        <tissue evidence="1">Young leaves</tissue>
    </source>
</reference>